<evidence type="ECO:0000313" key="1">
    <source>
        <dbReference type="EMBL" id="TCS62575.1"/>
    </source>
</evidence>
<dbReference type="PIRSF" id="PIRSF007056">
    <property type="entry name" value="UCP007056"/>
    <property type="match status" value="1"/>
</dbReference>
<keyword evidence="2" id="KW-1185">Reference proteome</keyword>
<dbReference type="Proteomes" id="UP000295304">
    <property type="component" value="Unassembled WGS sequence"/>
</dbReference>
<protein>
    <submittedName>
        <fullName evidence="1">Phage FluMu gp28-like protein</fullName>
    </submittedName>
</protein>
<organism evidence="1 2">
    <name type="scientific">Varunaivibrio sulfuroxidans</name>
    <dbReference type="NCBI Taxonomy" id="1773489"/>
    <lineage>
        <taxon>Bacteria</taxon>
        <taxon>Pseudomonadati</taxon>
        <taxon>Pseudomonadota</taxon>
        <taxon>Alphaproteobacteria</taxon>
        <taxon>Rhodospirillales</taxon>
        <taxon>Magnetovibrionaceae</taxon>
        <taxon>Varunaivibrio</taxon>
    </lineage>
</organism>
<dbReference type="InterPro" id="IPR027417">
    <property type="entry name" value="P-loop_NTPase"/>
</dbReference>
<dbReference type="RefSeq" id="WP_132939022.1">
    <property type="nucleotide sequence ID" value="NZ_CP119676.1"/>
</dbReference>
<proteinExistence type="predicted"/>
<sequence length="503" mass="55090">MDAVKGFLAYQQRALAAIFASAVVVIEKSRRIGMTWALAAVAVLHAAAAKTAGGMNVFYMGYNLEMAREFIDTCAWWAGLFDQAARAVEEIVIKDEGKDVLAFRIKFASGFEVVALPSNPRSLRGMQGLVILDEAAFHDNLDEVLKAAFALLIWGGKVVVCSTHNGDAGAFNVLVGDVRAGRKNYRLIRTDFDAALADGLYKRICETQGKAWSAEAEAAWRGEIINFYGDGADEELFCIPAQGSGTFISAALIEARMDAAAPVVRWAQPAGFAELADHLREAECRDFCARELSPILENLDPALRHVIGEDFGRSGDLTVLWPLAVDQSLIRRTPFVVELRNIPFKQQEQILYYICDRLPRFGAGAFDARGNGQYLAERAMQRYGAGRIYQVMLSAEWYRENMPPYKAAFEDGAIALPKDADILADHRAIVMDRGVARIPENARTKDKQGGRRHGDSAIAGALAHFASRQDAMEYDYTAAPPPGRDGAADGLVGRARFNAKGAW</sequence>
<dbReference type="Gene3D" id="3.30.420.240">
    <property type="match status" value="1"/>
</dbReference>
<dbReference type="OrthoDB" id="9801658at2"/>
<dbReference type="InterPro" id="IPR012036">
    <property type="entry name" value="Phage_Mu_Gp28"/>
</dbReference>
<name>A0A4R3JBB2_9PROT</name>
<dbReference type="Gene3D" id="3.40.50.300">
    <property type="entry name" value="P-loop containing nucleotide triphosphate hydrolases"/>
    <property type="match status" value="1"/>
</dbReference>
<gene>
    <name evidence="1" type="ORF">EDD55_105121</name>
</gene>
<reference evidence="1 2" key="1">
    <citation type="submission" date="2019-03" db="EMBL/GenBank/DDBJ databases">
        <title>Genomic Encyclopedia of Type Strains, Phase IV (KMG-IV): sequencing the most valuable type-strain genomes for metagenomic binning, comparative biology and taxonomic classification.</title>
        <authorList>
            <person name="Goeker M."/>
        </authorList>
    </citation>
    <scope>NUCLEOTIDE SEQUENCE [LARGE SCALE GENOMIC DNA]</scope>
    <source>
        <strain evidence="1 2">DSM 101688</strain>
    </source>
</reference>
<evidence type="ECO:0000313" key="2">
    <source>
        <dbReference type="Proteomes" id="UP000295304"/>
    </source>
</evidence>
<dbReference type="AlphaFoldDB" id="A0A4R3JBB2"/>
<comment type="caution">
    <text evidence="1">The sequence shown here is derived from an EMBL/GenBank/DDBJ whole genome shotgun (WGS) entry which is preliminary data.</text>
</comment>
<dbReference type="EMBL" id="SLZW01000005">
    <property type="protein sequence ID" value="TCS62575.1"/>
    <property type="molecule type" value="Genomic_DNA"/>
</dbReference>
<accession>A0A4R3JBB2</accession>
<dbReference type="Pfam" id="PF03237">
    <property type="entry name" value="Terminase_6N"/>
    <property type="match status" value="1"/>
</dbReference>